<gene>
    <name evidence="1" type="ORF">FGO68_gene8303</name>
</gene>
<organism evidence="1 2">
    <name type="scientific">Halteria grandinella</name>
    <dbReference type="NCBI Taxonomy" id="5974"/>
    <lineage>
        <taxon>Eukaryota</taxon>
        <taxon>Sar</taxon>
        <taxon>Alveolata</taxon>
        <taxon>Ciliophora</taxon>
        <taxon>Intramacronucleata</taxon>
        <taxon>Spirotrichea</taxon>
        <taxon>Stichotrichia</taxon>
        <taxon>Sporadotrichida</taxon>
        <taxon>Halteriidae</taxon>
        <taxon>Halteria</taxon>
    </lineage>
</organism>
<dbReference type="Proteomes" id="UP000785679">
    <property type="component" value="Unassembled WGS sequence"/>
</dbReference>
<sequence length="89" mass="10427">MKIINDLSRVPLIRPLQGKSKQRIPLATELRILFERITMELNLNIEYTYISLGNTSRRCGQIQPQITQESILLANQGPRTDKQFVNWRF</sequence>
<protein>
    <submittedName>
        <fullName evidence="1">Uncharacterized protein</fullName>
    </submittedName>
</protein>
<evidence type="ECO:0000313" key="1">
    <source>
        <dbReference type="EMBL" id="TNV71518.1"/>
    </source>
</evidence>
<evidence type="ECO:0000313" key="2">
    <source>
        <dbReference type="Proteomes" id="UP000785679"/>
    </source>
</evidence>
<dbReference type="EMBL" id="RRYP01029763">
    <property type="protein sequence ID" value="TNV71518.1"/>
    <property type="molecule type" value="Genomic_DNA"/>
</dbReference>
<reference evidence="1" key="1">
    <citation type="submission" date="2019-06" db="EMBL/GenBank/DDBJ databases">
        <authorList>
            <person name="Zheng W."/>
        </authorList>
    </citation>
    <scope>NUCLEOTIDE SEQUENCE</scope>
    <source>
        <strain evidence="1">QDHG01</strain>
    </source>
</reference>
<comment type="caution">
    <text evidence="1">The sequence shown here is derived from an EMBL/GenBank/DDBJ whole genome shotgun (WGS) entry which is preliminary data.</text>
</comment>
<keyword evidence="2" id="KW-1185">Reference proteome</keyword>
<name>A0A8J8NAW3_HALGN</name>
<dbReference type="AlphaFoldDB" id="A0A8J8NAW3"/>
<proteinExistence type="predicted"/>
<accession>A0A8J8NAW3</accession>